<reference evidence="1" key="2">
    <citation type="journal article" date="2015" name="Fish Shellfish Immunol.">
        <title>Early steps in the European eel (Anguilla anguilla)-Vibrio vulnificus interaction in the gills: Role of the RtxA13 toxin.</title>
        <authorList>
            <person name="Callol A."/>
            <person name="Pajuelo D."/>
            <person name="Ebbesson L."/>
            <person name="Teles M."/>
            <person name="MacKenzie S."/>
            <person name="Amaro C."/>
        </authorList>
    </citation>
    <scope>NUCLEOTIDE SEQUENCE</scope>
</reference>
<reference evidence="1" key="1">
    <citation type="submission" date="2014-11" db="EMBL/GenBank/DDBJ databases">
        <authorList>
            <person name="Amaro Gonzalez C."/>
        </authorList>
    </citation>
    <scope>NUCLEOTIDE SEQUENCE</scope>
</reference>
<sequence length="32" mass="3441">MQINTPSHLPMIISVLGHNFNSSSVVKTSSTL</sequence>
<evidence type="ECO:0000313" key="1">
    <source>
        <dbReference type="EMBL" id="JAH74293.1"/>
    </source>
</evidence>
<dbReference type="EMBL" id="GBXM01034284">
    <property type="protein sequence ID" value="JAH74293.1"/>
    <property type="molecule type" value="Transcribed_RNA"/>
</dbReference>
<dbReference type="AlphaFoldDB" id="A0A0E9VAU0"/>
<name>A0A0E9VAU0_ANGAN</name>
<accession>A0A0E9VAU0</accession>
<organism evidence="1">
    <name type="scientific">Anguilla anguilla</name>
    <name type="common">European freshwater eel</name>
    <name type="synonym">Muraena anguilla</name>
    <dbReference type="NCBI Taxonomy" id="7936"/>
    <lineage>
        <taxon>Eukaryota</taxon>
        <taxon>Metazoa</taxon>
        <taxon>Chordata</taxon>
        <taxon>Craniata</taxon>
        <taxon>Vertebrata</taxon>
        <taxon>Euteleostomi</taxon>
        <taxon>Actinopterygii</taxon>
        <taxon>Neopterygii</taxon>
        <taxon>Teleostei</taxon>
        <taxon>Anguilliformes</taxon>
        <taxon>Anguillidae</taxon>
        <taxon>Anguilla</taxon>
    </lineage>
</organism>
<protein>
    <submittedName>
        <fullName evidence="1">Uncharacterized protein</fullName>
    </submittedName>
</protein>
<proteinExistence type="predicted"/>